<protein>
    <submittedName>
        <fullName evidence="2">Uncharacterized protein</fullName>
    </submittedName>
</protein>
<dbReference type="EMBL" id="JAINUG010000051">
    <property type="protein sequence ID" value="KAJ8404843.1"/>
    <property type="molecule type" value="Genomic_DNA"/>
</dbReference>
<gene>
    <name evidence="2" type="ORF">AAFF_G00332300</name>
</gene>
<accession>A0AAD7SLS7</accession>
<dbReference type="AlphaFoldDB" id="A0AAD7SLS7"/>
<reference evidence="2" key="1">
    <citation type="journal article" date="2023" name="Science">
        <title>Genome structures resolve the early diversification of teleost fishes.</title>
        <authorList>
            <person name="Parey E."/>
            <person name="Louis A."/>
            <person name="Montfort J."/>
            <person name="Bouchez O."/>
            <person name="Roques C."/>
            <person name="Iampietro C."/>
            <person name="Lluch J."/>
            <person name="Castinel A."/>
            <person name="Donnadieu C."/>
            <person name="Desvignes T."/>
            <person name="Floi Bucao C."/>
            <person name="Jouanno E."/>
            <person name="Wen M."/>
            <person name="Mejri S."/>
            <person name="Dirks R."/>
            <person name="Jansen H."/>
            <person name="Henkel C."/>
            <person name="Chen W.J."/>
            <person name="Zahm M."/>
            <person name="Cabau C."/>
            <person name="Klopp C."/>
            <person name="Thompson A.W."/>
            <person name="Robinson-Rechavi M."/>
            <person name="Braasch I."/>
            <person name="Lecointre G."/>
            <person name="Bobe J."/>
            <person name="Postlethwait J.H."/>
            <person name="Berthelot C."/>
            <person name="Roest Crollius H."/>
            <person name="Guiguen Y."/>
        </authorList>
    </citation>
    <scope>NUCLEOTIDE SEQUENCE</scope>
    <source>
        <strain evidence="2">NC1722</strain>
    </source>
</reference>
<dbReference type="Proteomes" id="UP001221898">
    <property type="component" value="Unassembled WGS sequence"/>
</dbReference>
<sequence length="135" mass="14506">MDGPGAAESQPSTRSRGLRATAQVHSALAIWSHGVFEIAQTKQLNTRLGGTSDSGLPLGTLSGPLLIRRAHRQSGRSRSPIPGGQRPLEGQVSDTSRPPAKHRNTIRRRATKVSPLFPILFLGKRARSCQLSPDV</sequence>
<organism evidence="2 3">
    <name type="scientific">Aldrovandia affinis</name>
    <dbReference type="NCBI Taxonomy" id="143900"/>
    <lineage>
        <taxon>Eukaryota</taxon>
        <taxon>Metazoa</taxon>
        <taxon>Chordata</taxon>
        <taxon>Craniata</taxon>
        <taxon>Vertebrata</taxon>
        <taxon>Euteleostomi</taxon>
        <taxon>Actinopterygii</taxon>
        <taxon>Neopterygii</taxon>
        <taxon>Teleostei</taxon>
        <taxon>Notacanthiformes</taxon>
        <taxon>Halosauridae</taxon>
        <taxon>Aldrovandia</taxon>
    </lineage>
</organism>
<feature type="region of interest" description="Disordered" evidence="1">
    <location>
        <begin position="1"/>
        <end position="20"/>
    </location>
</feature>
<proteinExistence type="predicted"/>
<evidence type="ECO:0000256" key="1">
    <source>
        <dbReference type="SAM" id="MobiDB-lite"/>
    </source>
</evidence>
<feature type="compositionally biased region" description="Basic residues" evidence="1">
    <location>
        <begin position="99"/>
        <end position="110"/>
    </location>
</feature>
<name>A0AAD7SLS7_9TELE</name>
<keyword evidence="3" id="KW-1185">Reference proteome</keyword>
<feature type="compositionally biased region" description="Low complexity" evidence="1">
    <location>
        <begin position="48"/>
        <end position="66"/>
    </location>
</feature>
<comment type="caution">
    <text evidence="2">The sequence shown here is derived from an EMBL/GenBank/DDBJ whole genome shotgun (WGS) entry which is preliminary data.</text>
</comment>
<evidence type="ECO:0000313" key="3">
    <source>
        <dbReference type="Proteomes" id="UP001221898"/>
    </source>
</evidence>
<evidence type="ECO:0000313" key="2">
    <source>
        <dbReference type="EMBL" id="KAJ8404843.1"/>
    </source>
</evidence>
<feature type="region of interest" description="Disordered" evidence="1">
    <location>
        <begin position="48"/>
        <end position="110"/>
    </location>
</feature>